<keyword evidence="1" id="KW-0238">DNA-binding</keyword>
<dbReference type="STRING" id="592026.GCWU0000282_000863"/>
<dbReference type="EMBL" id="ACIL03000007">
    <property type="protein sequence ID" value="ESL03698.1"/>
    <property type="molecule type" value="Genomic_DNA"/>
</dbReference>
<dbReference type="Pfam" id="PF04014">
    <property type="entry name" value="MazE_antitoxin"/>
    <property type="match status" value="1"/>
</dbReference>
<name>V2Y433_9FIRM</name>
<dbReference type="HOGENOM" id="CLU_158484_0_1_9"/>
<organism evidence="3 4">
    <name type="scientific">Catonella morbi ATCC 51271</name>
    <dbReference type="NCBI Taxonomy" id="592026"/>
    <lineage>
        <taxon>Bacteria</taxon>
        <taxon>Bacillati</taxon>
        <taxon>Bacillota</taxon>
        <taxon>Clostridia</taxon>
        <taxon>Lachnospirales</taxon>
        <taxon>Lachnospiraceae</taxon>
        <taxon>Catonella</taxon>
    </lineage>
</organism>
<dbReference type="eggNOG" id="COG2002">
    <property type="taxonomic scope" value="Bacteria"/>
</dbReference>
<reference evidence="3 4" key="1">
    <citation type="submission" date="2013-06" db="EMBL/GenBank/DDBJ databases">
        <authorList>
            <person name="Weinstock G."/>
            <person name="Sodergren E."/>
            <person name="Clifton S."/>
            <person name="Fulton L."/>
            <person name="Fulton B."/>
            <person name="Courtney L."/>
            <person name="Fronick C."/>
            <person name="Harrison M."/>
            <person name="Strong C."/>
            <person name="Farmer C."/>
            <person name="Delahaunty K."/>
            <person name="Markovic C."/>
            <person name="Hall O."/>
            <person name="Minx P."/>
            <person name="Tomlinson C."/>
            <person name="Mitreva M."/>
            <person name="Nelson J."/>
            <person name="Hou S."/>
            <person name="Wollam A."/>
            <person name="Pepin K.H."/>
            <person name="Johnson M."/>
            <person name="Bhonagiri V."/>
            <person name="Nash W.E."/>
            <person name="Warren W."/>
            <person name="Chinwalla A."/>
            <person name="Mardis E.R."/>
            <person name="Wilson R.K."/>
        </authorList>
    </citation>
    <scope>NUCLEOTIDE SEQUENCE [LARGE SCALE GENOMIC DNA]</scope>
    <source>
        <strain evidence="3 4">ATCC 51271</strain>
    </source>
</reference>
<dbReference type="OrthoDB" id="9782993at2"/>
<proteinExistence type="predicted"/>
<dbReference type="NCBIfam" id="TIGR01439">
    <property type="entry name" value="lp_hng_hel_AbrB"/>
    <property type="match status" value="1"/>
</dbReference>
<keyword evidence="4" id="KW-1185">Reference proteome</keyword>
<dbReference type="RefSeq" id="WP_023353747.1">
    <property type="nucleotide sequence ID" value="NZ_KI535367.1"/>
</dbReference>
<dbReference type="PROSITE" id="PS51740">
    <property type="entry name" value="SPOVT_ABRB"/>
    <property type="match status" value="1"/>
</dbReference>
<feature type="domain" description="SpoVT-AbrB" evidence="2">
    <location>
        <begin position="5"/>
        <end position="50"/>
    </location>
</feature>
<sequence length="86" mass="9864">MKNIVLTRRLDKLGRITIPANLRKSLNINDSEELEIITGANNIIIRKQINPDIFGNIDDDNNYFEYYGNRISKKSIIELSKIAGLM</sequence>
<dbReference type="PANTHER" id="PTHR36432:SF4">
    <property type="entry name" value="TRANSITION STATE REGULATOR ABH-RELATED"/>
    <property type="match status" value="1"/>
</dbReference>
<dbReference type="InterPro" id="IPR052731">
    <property type="entry name" value="B_subtilis_Trans_State_Reg"/>
</dbReference>
<dbReference type="InterPro" id="IPR037914">
    <property type="entry name" value="SpoVT-AbrB_sf"/>
</dbReference>
<gene>
    <name evidence="3" type="ORF">GCWU0000282_000863</name>
</gene>
<dbReference type="Gene3D" id="2.10.260.10">
    <property type="match status" value="1"/>
</dbReference>
<dbReference type="SMART" id="SM00966">
    <property type="entry name" value="SpoVT_AbrB"/>
    <property type="match status" value="1"/>
</dbReference>
<evidence type="ECO:0000313" key="3">
    <source>
        <dbReference type="EMBL" id="ESL03698.1"/>
    </source>
</evidence>
<dbReference type="PANTHER" id="PTHR36432">
    <property type="match status" value="1"/>
</dbReference>
<evidence type="ECO:0000313" key="4">
    <source>
        <dbReference type="Proteomes" id="UP000018227"/>
    </source>
</evidence>
<comment type="caution">
    <text evidence="3">The sequence shown here is derived from an EMBL/GenBank/DDBJ whole genome shotgun (WGS) entry which is preliminary data.</text>
</comment>
<dbReference type="SUPFAM" id="SSF89447">
    <property type="entry name" value="AbrB/MazE/MraZ-like"/>
    <property type="match status" value="1"/>
</dbReference>
<dbReference type="AlphaFoldDB" id="V2Y433"/>
<dbReference type="GO" id="GO:0003677">
    <property type="term" value="F:DNA binding"/>
    <property type="evidence" value="ECO:0007669"/>
    <property type="project" value="UniProtKB-UniRule"/>
</dbReference>
<evidence type="ECO:0000256" key="1">
    <source>
        <dbReference type="PROSITE-ProRule" id="PRU01076"/>
    </source>
</evidence>
<accession>V2Y433</accession>
<protein>
    <submittedName>
        <fullName evidence="3">Transcriptional regulator, AbrB family</fullName>
    </submittedName>
</protein>
<evidence type="ECO:0000259" key="2">
    <source>
        <dbReference type="PROSITE" id="PS51740"/>
    </source>
</evidence>
<dbReference type="Proteomes" id="UP000018227">
    <property type="component" value="Unassembled WGS sequence"/>
</dbReference>
<dbReference type="InterPro" id="IPR007159">
    <property type="entry name" value="SpoVT-AbrB_dom"/>
</dbReference>